<keyword evidence="2" id="KW-1185">Reference proteome</keyword>
<protein>
    <submittedName>
        <fullName evidence="1">Uncharacterized protein</fullName>
    </submittedName>
</protein>
<dbReference type="EMBL" id="BNJQ01000028">
    <property type="protein sequence ID" value="GHP10269.1"/>
    <property type="molecule type" value="Genomic_DNA"/>
</dbReference>
<evidence type="ECO:0000313" key="1">
    <source>
        <dbReference type="EMBL" id="GHP10269.1"/>
    </source>
</evidence>
<dbReference type="AlphaFoldDB" id="A0A830HZK3"/>
<dbReference type="OrthoDB" id="436883at2759"/>
<accession>A0A830HZK3</accession>
<comment type="caution">
    <text evidence="1">The sequence shown here is derived from an EMBL/GenBank/DDBJ whole genome shotgun (WGS) entry which is preliminary data.</text>
</comment>
<dbReference type="InterPro" id="IPR018883">
    <property type="entry name" value="Delta_CA"/>
</dbReference>
<dbReference type="Proteomes" id="UP000660262">
    <property type="component" value="Unassembled WGS sequence"/>
</dbReference>
<sequence length="202" mass="22997">MRSVLAESVRQGFQCHFYNKDDAKFTKPYEWKYCKDMEVGQTYEIHWPHSAAGMCGSDCQMQTPFYDGVFCKDGIISLSPLNTFQKIGVQAQVFTIVNDERYHYDNLIEGMIVHPGTEHGQDIAKYTGSTAGTSRSNEICSRYTPITWQVDRKCHMVSASSFDKLCKDMKAQKDDMSDDLHAHGARELVASQFAADNHQRIM</sequence>
<evidence type="ECO:0000313" key="2">
    <source>
        <dbReference type="Proteomes" id="UP000660262"/>
    </source>
</evidence>
<reference evidence="1" key="1">
    <citation type="submission" date="2020-10" db="EMBL/GenBank/DDBJ databases">
        <title>Unveiling of a novel bifunctional photoreceptor, Dualchrome1, isolated from a cosmopolitan green alga.</title>
        <authorList>
            <person name="Suzuki S."/>
            <person name="Kawachi M."/>
        </authorList>
    </citation>
    <scope>NUCLEOTIDE SEQUENCE</scope>
    <source>
        <strain evidence="1">NIES 2893</strain>
    </source>
</reference>
<name>A0A830HZK3_9CHLO</name>
<gene>
    <name evidence="1" type="ORF">PPROV_000900100</name>
</gene>
<proteinExistence type="predicted"/>
<dbReference type="Pfam" id="PF10563">
    <property type="entry name" value="CA_like"/>
    <property type="match status" value="1"/>
</dbReference>
<organism evidence="1 2">
    <name type="scientific">Pycnococcus provasolii</name>
    <dbReference type="NCBI Taxonomy" id="41880"/>
    <lineage>
        <taxon>Eukaryota</taxon>
        <taxon>Viridiplantae</taxon>
        <taxon>Chlorophyta</taxon>
        <taxon>Pseudoscourfieldiophyceae</taxon>
        <taxon>Pseudoscourfieldiales</taxon>
        <taxon>Pycnococcaceae</taxon>
        <taxon>Pycnococcus</taxon>
    </lineage>
</organism>